<dbReference type="InterPro" id="IPR011033">
    <property type="entry name" value="PRC_barrel-like_sf"/>
</dbReference>
<dbReference type="RefSeq" id="WP_091386411.1">
    <property type="nucleotide sequence ID" value="NZ_FNQO01000001.1"/>
</dbReference>
<dbReference type="PANTHER" id="PTHR36505:SF1">
    <property type="entry name" value="BLR1072 PROTEIN"/>
    <property type="match status" value="1"/>
</dbReference>
<accession>A0A1H3X8C3</accession>
<evidence type="ECO:0000259" key="1">
    <source>
        <dbReference type="Pfam" id="PF05239"/>
    </source>
</evidence>
<feature type="domain" description="PRC-barrel" evidence="1">
    <location>
        <begin position="5"/>
        <end position="82"/>
    </location>
</feature>
<reference evidence="3" key="1">
    <citation type="submission" date="2016-10" db="EMBL/GenBank/DDBJ databases">
        <authorList>
            <person name="Varghese N."/>
            <person name="Submissions S."/>
        </authorList>
    </citation>
    <scope>NUCLEOTIDE SEQUENCE [LARGE SCALE GENOMIC DNA]</scope>
    <source>
        <strain evidence="3">CGMCC 1.10657</strain>
    </source>
</reference>
<protein>
    <submittedName>
        <fullName evidence="2">PRC-barrel domain-containing protein</fullName>
    </submittedName>
</protein>
<evidence type="ECO:0000313" key="2">
    <source>
        <dbReference type="EMBL" id="SDZ95490.1"/>
    </source>
</evidence>
<dbReference type="Pfam" id="PF05239">
    <property type="entry name" value="PRC"/>
    <property type="match status" value="1"/>
</dbReference>
<keyword evidence="3" id="KW-1185">Reference proteome</keyword>
<dbReference type="PANTHER" id="PTHR36505">
    <property type="entry name" value="BLR1072 PROTEIN"/>
    <property type="match status" value="1"/>
</dbReference>
<gene>
    <name evidence="2" type="ORF">SAMN05216562_1394</name>
</gene>
<dbReference type="OrthoDB" id="286778at2"/>
<dbReference type="EMBL" id="FNQO01000001">
    <property type="protein sequence ID" value="SDZ95490.1"/>
    <property type="molecule type" value="Genomic_DNA"/>
</dbReference>
<dbReference type="Gene3D" id="2.30.30.240">
    <property type="entry name" value="PRC-barrel domain"/>
    <property type="match status" value="1"/>
</dbReference>
<dbReference type="Proteomes" id="UP000198658">
    <property type="component" value="Unassembled WGS sequence"/>
</dbReference>
<name>A0A1H3X8C3_9GAMM</name>
<evidence type="ECO:0000313" key="3">
    <source>
        <dbReference type="Proteomes" id="UP000198658"/>
    </source>
</evidence>
<dbReference type="InterPro" id="IPR027275">
    <property type="entry name" value="PRC-brl_dom"/>
</dbReference>
<sequence length="120" mass="13418">MPVHTVLSASSLEGDSVKNRQGEDLGTIKEIMLDTESHSIAYYVLSFGGIMGLGDDLFAIPPEAMRLDAKNKCFILSVDKEKLKKAEGFDKDNWPNMADPKFRSNIYSQYGVQQHSQPKH</sequence>
<dbReference type="SUPFAM" id="SSF50346">
    <property type="entry name" value="PRC-barrel domain"/>
    <property type="match status" value="1"/>
</dbReference>
<dbReference type="AlphaFoldDB" id="A0A1H3X8C3"/>
<proteinExistence type="predicted"/>
<organism evidence="2 3">
    <name type="scientific">Microbulbifer marinus</name>
    <dbReference type="NCBI Taxonomy" id="658218"/>
    <lineage>
        <taxon>Bacteria</taxon>
        <taxon>Pseudomonadati</taxon>
        <taxon>Pseudomonadota</taxon>
        <taxon>Gammaproteobacteria</taxon>
        <taxon>Cellvibrionales</taxon>
        <taxon>Microbulbiferaceae</taxon>
        <taxon>Microbulbifer</taxon>
    </lineage>
</organism>